<dbReference type="PANTHER" id="PTHR31111:SF15">
    <property type="entry name" value="(RAPE) HYPOTHETICAL PROTEIN"/>
    <property type="match status" value="1"/>
</dbReference>
<keyword evidence="3" id="KW-1185">Reference proteome</keyword>
<dbReference type="NCBIfam" id="TIGR01640">
    <property type="entry name" value="F_box_assoc_1"/>
    <property type="match status" value="1"/>
</dbReference>
<dbReference type="EMBL" id="JAAMPC010000001">
    <property type="protein sequence ID" value="KAG2332321.1"/>
    <property type="molecule type" value="Genomic_DNA"/>
</dbReference>
<comment type="caution">
    <text evidence="2">The sequence shown here is derived from an EMBL/GenBank/DDBJ whole genome shotgun (WGS) entry which is preliminary data.</text>
</comment>
<proteinExistence type="predicted"/>
<dbReference type="SUPFAM" id="SSF81383">
    <property type="entry name" value="F-box domain"/>
    <property type="match status" value="1"/>
</dbReference>
<feature type="domain" description="F-box" evidence="1">
    <location>
        <begin position="302"/>
        <end position="348"/>
    </location>
</feature>
<evidence type="ECO:0000313" key="3">
    <source>
        <dbReference type="Proteomes" id="UP000886595"/>
    </source>
</evidence>
<dbReference type="InterPro" id="IPR001810">
    <property type="entry name" value="F-box_dom"/>
</dbReference>
<evidence type="ECO:0000313" key="2">
    <source>
        <dbReference type="EMBL" id="KAG2332321.1"/>
    </source>
</evidence>
<dbReference type="SMART" id="SM00256">
    <property type="entry name" value="FBOX"/>
    <property type="match status" value="1"/>
</dbReference>
<reference evidence="2 3" key="1">
    <citation type="submission" date="2020-02" db="EMBL/GenBank/DDBJ databases">
        <authorList>
            <person name="Ma Q."/>
            <person name="Huang Y."/>
            <person name="Song X."/>
            <person name="Pei D."/>
        </authorList>
    </citation>
    <scope>NUCLEOTIDE SEQUENCE [LARGE SCALE GENOMIC DNA]</scope>
    <source>
        <strain evidence="2">Sxm20200214</strain>
        <tissue evidence="2">Leaf</tissue>
    </source>
</reference>
<dbReference type="Gene3D" id="1.20.1280.50">
    <property type="match status" value="1"/>
</dbReference>
<dbReference type="InterPro" id="IPR017451">
    <property type="entry name" value="F-box-assoc_interact_dom"/>
</dbReference>
<gene>
    <name evidence="2" type="ORF">Bca52824_003501</name>
</gene>
<dbReference type="Pfam" id="PF00646">
    <property type="entry name" value="F-box"/>
    <property type="match status" value="1"/>
</dbReference>
<sequence length="685" mass="77306">MDEDGQSALLSMSSTSPDNTCFLVDQDLSIPGMEGYYLSDLHGLMCFSMRKKACIYNPSTGQRLTLPKIKSDIIADQEHWVFVLEAGGSWKKVISHESYRPHAPFALGQFCISGSVVHYLAWHDMYTCAIVSFDFRSEELTTIIAPEDVRDDMSIPALEMRAELIEYGGKITIFEHSNLKLRVQLKNAPLDMHSGFYILCYDLQSKDLREESHESKECSLTASKVAETAPATHLSASSQGQNVAASASVSTQGQNDATPASTQSLNVAAFDSIQSQHKTDPTCQDQLATEIWKGLPLRTRRRRYMSEIPLDLLVEILIRLPGKYLARFKCVSKQWSSLISSRNFCERLLTITQRKQQPHLYMCLVDKDGQSALLSMSSTSPDKTCFVVDQDLSIPGMGGYFLNGLHGLMCFSLGKRACIYNPCTGQCLTLPKIKPDIIAEPGQIQCIKRNHIGYDPVDNQHKLLCTIVIYSDNFVNLKTEHWVFVLEAGGSWKKVVPHENYRPHAPFVPGKSISGSVVHYLAWHTMYTYAIVSFDIRSEEFTTIIAPVDVRYHIPALQMRAELIEYGGKIAIFEYSYLKTEGTTVLWVLEDADKKEWSTRSLVLQPCQMHLVQDIDLVVKGTTQDGKVILAPLEMHSEFYILCYDLQSNDLSKVEIKGIPHRWFDKECYFDLRLVSESSVIYLET</sequence>
<dbReference type="Pfam" id="PF08268">
    <property type="entry name" value="FBA_3"/>
    <property type="match status" value="3"/>
</dbReference>
<protein>
    <recommendedName>
        <fullName evidence="1">F-box domain-containing protein</fullName>
    </recommendedName>
</protein>
<name>A0A8X7WM88_BRACI</name>
<dbReference type="PROSITE" id="PS50181">
    <property type="entry name" value="FBOX"/>
    <property type="match status" value="1"/>
</dbReference>
<organism evidence="2 3">
    <name type="scientific">Brassica carinata</name>
    <name type="common">Ethiopian mustard</name>
    <name type="synonym">Abyssinian cabbage</name>
    <dbReference type="NCBI Taxonomy" id="52824"/>
    <lineage>
        <taxon>Eukaryota</taxon>
        <taxon>Viridiplantae</taxon>
        <taxon>Streptophyta</taxon>
        <taxon>Embryophyta</taxon>
        <taxon>Tracheophyta</taxon>
        <taxon>Spermatophyta</taxon>
        <taxon>Magnoliopsida</taxon>
        <taxon>eudicotyledons</taxon>
        <taxon>Gunneridae</taxon>
        <taxon>Pentapetalae</taxon>
        <taxon>rosids</taxon>
        <taxon>malvids</taxon>
        <taxon>Brassicales</taxon>
        <taxon>Brassicaceae</taxon>
        <taxon>Brassiceae</taxon>
        <taxon>Brassica</taxon>
    </lineage>
</organism>
<dbReference type="InterPro" id="IPR036047">
    <property type="entry name" value="F-box-like_dom_sf"/>
</dbReference>
<dbReference type="AlphaFoldDB" id="A0A8X7WM88"/>
<dbReference type="PANTHER" id="PTHR31111">
    <property type="entry name" value="BNAA05G37150D PROTEIN-RELATED"/>
    <property type="match status" value="1"/>
</dbReference>
<evidence type="ECO:0000259" key="1">
    <source>
        <dbReference type="PROSITE" id="PS50181"/>
    </source>
</evidence>
<dbReference type="InterPro" id="IPR013187">
    <property type="entry name" value="F-box-assoc_dom_typ3"/>
</dbReference>
<dbReference type="OrthoDB" id="687122at2759"/>
<accession>A0A8X7WM88</accession>
<dbReference type="Proteomes" id="UP000886595">
    <property type="component" value="Unassembled WGS sequence"/>
</dbReference>
<dbReference type="CDD" id="cd22157">
    <property type="entry name" value="F-box_AtFBW1-like"/>
    <property type="match status" value="1"/>
</dbReference>